<dbReference type="EMBL" id="JAVAJI010000007">
    <property type="protein sequence ID" value="MDP4544566.1"/>
    <property type="molecule type" value="Genomic_DNA"/>
</dbReference>
<keyword evidence="1" id="KW-0540">Nuclease</keyword>
<reference evidence="1 2" key="1">
    <citation type="submission" date="2023-08" db="EMBL/GenBank/DDBJ databases">
        <authorList>
            <person name="Kumar R."/>
        </authorList>
    </citation>
    <scope>NUCLEOTIDE SEQUENCE [LARGE SCALE GENOMIC DNA]</scope>
    <source>
        <strain evidence="1 2">LUR13</strain>
    </source>
</reference>
<dbReference type="Gene3D" id="3.30.2170.10">
    <property type="entry name" value="archaeoglobus fulgidus dsm 4304 superfamily"/>
    <property type="match status" value="1"/>
</dbReference>
<dbReference type="RefSeq" id="WP_305935651.1">
    <property type="nucleotide sequence ID" value="NZ_JAVAJI010000007.1"/>
</dbReference>
<dbReference type="GO" id="GO:0004519">
    <property type="term" value="F:endonuclease activity"/>
    <property type="evidence" value="ECO:0007669"/>
    <property type="project" value="UniProtKB-KW"/>
</dbReference>
<protein>
    <submittedName>
        <fullName evidence="1">Endonuclease V</fullName>
    </submittedName>
</protein>
<evidence type="ECO:0000313" key="2">
    <source>
        <dbReference type="Proteomes" id="UP001228171"/>
    </source>
</evidence>
<accession>A0ABT9HFM5</accession>
<sequence length="177" mass="20101">MRAKLIFLILDVHYQTDVVQKLDSAKVAGIRFQGIETNEILSEHTVNVNNVAPYESGQFYKRELPCLLALINQIDEPFDAIIIDGYVFLDGVTKAGLGKYLYDNLANKKPIIGIAKNHFYDITEDYAVWRGISKHPLYVTSIGVEITKAKEIVNRMDGEHRMPKMVTYVDKLGRVIN</sequence>
<dbReference type="InterPro" id="IPR007581">
    <property type="entry name" value="Endonuclease-V"/>
</dbReference>
<keyword evidence="2" id="KW-1185">Reference proteome</keyword>
<proteinExistence type="predicted"/>
<gene>
    <name evidence="1" type="ORF">Q8P09_05695</name>
</gene>
<organism evidence="1 2">
    <name type="scientific">Psychrobacter faecalis</name>
    <dbReference type="NCBI Taxonomy" id="180588"/>
    <lineage>
        <taxon>Bacteria</taxon>
        <taxon>Pseudomonadati</taxon>
        <taxon>Pseudomonadota</taxon>
        <taxon>Gammaproteobacteria</taxon>
        <taxon>Moraxellales</taxon>
        <taxon>Moraxellaceae</taxon>
        <taxon>Psychrobacter</taxon>
    </lineage>
</organism>
<comment type="caution">
    <text evidence="1">The sequence shown here is derived from an EMBL/GenBank/DDBJ whole genome shotgun (WGS) entry which is preliminary data.</text>
</comment>
<keyword evidence="1" id="KW-0255">Endonuclease</keyword>
<evidence type="ECO:0000313" key="1">
    <source>
        <dbReference type="EMBL" id="MDP4544566.1"/>
    </source>
</evidence>
<dbReference type="Proteomes" id="UP001228171">
    <property type="component" value="Unassembled WGS sequence"/>
</dbReference>
<keyword evidence="1" id="KW-0378">Hydrolase</keyword>
<name>A0ABT9HFM5_9GAMM</name>
<dbReference type="Pfam" id="PF04493">
    <property type="entry name" value="Endonuclease_5"/>
    <property type="match status" value="1"/>
</dbReference>